<dbReference type="Proteomes" id="UP000887565">
    <property type="component" value="Unplaced"/>
</dbReference>
<keyword evidence="1" id="KW-1185">Reference proteome</keyword>
<reference evidence="2" key="1">
    <citation type="submission" date="2022-11" db="UniProtKB">
        <authorList>
            <consortium name="WormBaseParasite"/>
        </authorList>
    </citation>
    <scope>IDENTIFICATION</scope>
</reference>
<protein>
    <submittedName>
        <fullName evidence="2">Uncharacterized protein</fullName>
    </submittedName>
</protein>
<evidence type="ECO:0000313" key="2">
    <source>
        <dbReference type="WBParaSite" id="nRc.2.0.1.t35799-RA"/>
    </source>
</evidence>
<dbReference type="AlphaFoldDB" id="A0A915KD07"/>
<accession>A0A915KD07</accession>
<organism evidence="1 2">
    <name type="scientific">Romanomermis culicivorax</name>
    <name type="common">Nematode worm</name>
    <dbReference type="NCBI Taxonomy" id="13658"/>
    <lineage>
        <taxon>Eukaryota</taxon>
        <taxon>Metazoa</taxon>
        <taxon>Ecdysozoa</taxon>
        <taxon>Nematoda</taxon>
        <taxon>Enoplea</taxon>
        <taxon>Dorylaimia</taxon>
        <taxon>Mermithida</taxon>
        <taxon>Mermithoidea</taxon>
        <taxon>Mermithidae</taxon>
        <taxon>Romanomermis</taxon>
    </lineage>
</organism>
<dbReference type="WBParaSite" id="nRc.2.0.1.t35799-RA">
    <property type="protein sequence ID" value="nRc.2.0.1.t35799-RA"/>
    <property type="gene ID" value="nRc.2.0.1.g35799"/>
</dbReference>
<name>A0A915KD07_ROMCU</name>
<sequence length="74" mass="7935">MDSIGLVRVFDEVDMQYLGTDRAKSRGNLCITWKDFLSSMGGPMSQGRCGHPNQGSTNMAGFGSCGSAETSILR</sequence>
<proteinExistence type="predicted"/>
<evidence type="ECO:0000313" key="1">
    <source>
        <dbReference type="Proteomes" id="UP000887565"/>
    </source>
</evidence>